<evidence type="ECO:0000259" key="1">
    <source>
        <dbReference type="PROSITE" id="PS51352"/>
    </source>
</evidence>
<dbReference type="PANTHER" id="PTHR42852:SF13">
    <property type="entry name" value="PROTEIN DIPZ"/>
    <property type="match status" value="1"/>
</dbReference>
<reference evidence="2 3" key="1">
    <citation type="submission" date="2015-11" db="EMBL/GenBank/DDBJ databases">
        <title>Description and complete genome sequence of a novel strain predominating in hypersaline microbial mats and representing a new family of the Bacteriodetes phylum.</title>
        <authorList>
            <person name="Spring S."/>
            <person name="Bunk B."/>
            <person name="Sproer C."/>
            <person name="Klenk H.-P."/>
        </authorList>
    </citation>
    <scope>NUCLEOTIDE SEQUENCE [LARGE SCALE GENOMIC DNA]</scope>
    <source>
        <strain evidence="2 3">L21-Spi-D4</strain>
    </source>
</reference>
<dbReference type="SUPFAM" id="SSF52833">
    <property type="entry name" value="Thioredoxin-like"/>
    <property type="match status" value="1"/>
</dbReference>
<dbReference type="PROSITE" id="PS51352">
    <property type="entry name" value="THIOREDOXIN_2"/>
    <property type="match status" value="1"/>
</dbReference>
<dbReference type="AlphaFoldDB" id="A0A0S2HZA7"/>
<organism evidence="2 3">
    <name type="scientific">Salinivirga cyanobacteriivorans</name>
    <dbReference type="NCBI Taxonomy" id="1307839"/>
    <lineage>
        <taxon>Bacteria</taxon>
        <taxon>Pseudomonadati</taxon>
        <taxon>Bacteroidota</taxon>
        <taxon>Bacteroidia</taxon>
        <taxon>Bacteroidales</taxon>
        <taxon>Salinivirgaceae</taxon>
        <taxon>Salinivirga</taxon>
    </lineage>
</organism>
<dbReference type="InterPro" id="IPR013766">
    <property type="entry name" value="Thioredoxin_domain"/>
</dbReference>
<feature type="domain" description="Thioredoxin" evidence="1">
    <location>
        <begin position="56"/>
        <end position="195"/>
    </location>
</feature>
<dbReference type="CDD" id="cd02966">
    <property type="entry name" value="TlpA_like_family"/>
    <property type="match status" value="1"/>
</dbReference>
<dbReference type="Gene3D" id="3.40.30.10">
    <property type="entry name" value="Glutaredoxin"/>
    <property type="match status" value="1"/>
</dbReference>
<evidence type="ECO:0000313" key="2">
    <source>
        <dbReference type="EMBL" id="ALO15330.1"/>
    </source>
</evidence>
<accession>A0A0S2HZA7</accession>
<evidence type="ECO:0000313" key="3">
    <source>
        <dbReference type="Proteomes" id="UP000064893"/>
    </source>
</evidence>
<dbReference type="KEGG" id="blq:L21SP5_01688"/>
<dbReference type="GO" id="GO:0016491">
    <property type="term" value="F:oxidoreductase activity"/>
    <property type="evidence" value="ECO:0007669"/>
    <property type="project" value="InterPro"/>
</dbReference>
<dbReference type="InterPro" id="IPR036249">
    <property type="entry name" value="Thioredoxin-like_sf"/>
</dbReference>
<dbReference type="InterPro" id="IPR000866">
    <property type="entry name" value="AhpC/TSA"/>
</dbReference>
<dbReference type="GO" id="GO:0016209">
    <property type="term" value="F:antioxidant activity"/>
    <property type="evidence" value="ECO:0007669"/>
    <property type="project" value="InterPro"/>
</dbReference>
<dbReference type="RefSeq" id="WP_057952797.1">
    <property type="nucleotide sequence ID" value="NZ_CP013118.1"/>
</dbReference>
<dbReference type="EMBL" id="CP013118">
    <property type="protein sequence ID" value="ALO15330.1"/>
    <property type="molecule type" value="Genomic_DNA"/>
</dbReference>
<proteinExistence type="predicted"/>
<dbReference type="OrthoDB" id="9794348at2"/>
<dbReference type="PANTHER" id="PTHR42852">
    <property type="entry name" value="THIOL:DISULFIDE INTERCHANGE PROTEIN DSBE"/>
    <property type="match status" value="1"/>
</dbReference>
<sequence>MGLKKWFDKYKKRKKSSIISDIVLVALIIVMLVPSWRREVGSVVVRLFMSSPDIEVTNKKALPPAELTLTYASESGQIYQLGNMLDKPVLLTYWATWCHHCVAELPALAKLYEKAGDDIHLVVLVNEDLDKAAAYIEQKGYDLPLYRQKSRAGEMLHSKKIPASFLIDEKGNLLLKETGATKWGSDKFIDYIQSL</sequence>
<name>A0A0S2HZA7_9BACT</name>
<dbReference type="InterPro" id="IPR050553">
    <property type="entry name" value="Thioredoxin_ResA/DsbE_sf"/>
</dbReference>
<keyword evidence="3" id="KW-1185">Reference proteome</keyword>
<gene>
    <name evidence="2" type="primary">dsbE</name>
    <name evidence="2" type="ORF">L21SP5_01688</name>
</gene>
<protein>
    <submittedName>
        <fullName evidence="2">Cytochrome c biogenesis protein CcmG</fullName>
    </submittedName>
</protein>
<dbReference type="STRING" id="1307839.L21SP5_01688"/>
<dbReference type="Pfam" id="PF00578">
    <property type="entry name" value="AhpC-TSA"/>
    <property type="match status" value="1"/>
</dbReference>
<dbReference type="Proteomes" id="UP000064893">
    <property type="component" value="Chromosome"/>
</dbReference>